<organism evidence="4 5">
    <name type="scientific">Legionella parisiensis</name>
    <dbReference type="NCBI Taxonomy" id="45071"/>
    <lineage>
        <taxon>Bacteria</taxon>
        <taxon>Pseudomonadati</taxon>
        <taxon>Pseudomonadota</taxon>
        <taxon>Gammaproteobacteria</taxon>
        <taxon>Legionellales</taxon>
        <taxon>Legionellaceae</taxon>
        <taxon>Legionella</taxon>
    </lineage>
</organism>
<evidence type="ECO:0000256" key="2">
    <source>
        <dbReference type="ARBA" id="ARBA00023043"/>
    </source>
</evidence>
<dbReference type="Pfam" id="PF12796">
    <property type="entry name" value="Ank_2"/>
    <property type="match status" value="2"/>
</dbReference>
<dbReference type="OrthoDB" id="5649730at2"/>
<accession>A0A1E5JW70</accession>
<evidence type="ECO:0000256" key="1">
    <source>
        <dbReference type="ARBA" id="ARBA00022737"/>
    </source>
</evidence>
<evidence type="ECO:0000313" key="5">
    <source>
        <dbReference type="Proteomes" id="UP000095229"/>
    </source>
</evidence>
<dbReference type="RefSeq" id="WP_058517328.1">
    <property type="nucleotide sequence ID" value="NZ_CAAAIE010000005.1"/>
</dbReference>
<gene>
    <name evidence="4" type="ORF">lpari_00382</name>
</gene>
<dbReference type="PANTHER" id="PTHR24198:SF165">
    <property type="entry name" value="ANKYRIN REPEAT-CONTAINING PROTEIN-RELATED"/>
    <property type="match status" value="1"/>
</dbReference>
<dbReference type="PATRIC" id="fig|45071.6.peg.1560"/>
<name>A0A1E5JW70_9GAMM</name>
<keyword evidence="1" id="KW-0677">Repeat</keyword>
<dbReference type="InterPro" id="IPR002110">
    <property type="entry name" value="Ankyrin_rpt"/>
</dbReference>
<evidence type="ECO:0008006" key="6">
    <source>
        <dbReference type="Google" id="ProtNLM"/>
    </source>
</evidence>
<keyword evidence="2 3" id="KW-0040">ANK repeat</keyword>
<dbReference type="Proteomes" id="UP000095229">
    <property type="component" value="Unassembled WGS sequence"/>
</dbReference>
<feature type="repeat" description="ANK" evidence="3">
    <location>
        <begin position="276"/>
        <end position="309"/>
    </location>
</feature>
<dbReference type="PANTHER" id="PTHR24198">
    <property type="entry name" value="ANKYRIN REPEAT AND PROTEIN KINASE DOMAIN-CONTAINING PROTEIN"/>
    <property type="match status" value="1"/>
</dbReference>
<sequence>MSIIDLMKELQYPTDEAGVCKGLALMAQRARWSGQFDKFQARMKYLSSLKPNQLQGLLQEAKQHEKDLRENKTIKPLSQNEQTLLTVEAFFFQIWAHFSPHETQKFLDLHDGEYFNQLQTHTIEEIMYDQGSEDKTISPLPHPDRFLFRASNDNCNSLKVFLETIKHYDDISPGCVISSVNHDIHVFYNKTKNQWILTNHDEILERESIDEITAEIIYAFKKRRASDDIVNICINVYADKKIDKAHSLSQELTKITNEAFDKLLEQTSDINQGDVNGDTLLHVAAMYGLADKVLQLTHRSDINLNSINEGKFSAPLLAIMFGQAEVVHELLKHPIDKTAAMYEQKSALYWASAQSSVEIVDGLIRKFGVPNAYLAEQNPLGVAVLNNRYAIIKRLLKEPDIRKDILPYALSKGSDNKTISILLADPNIEFNSRYMCRGALHLAAERGDINLVNALLALGRQVIPTNEENILHWMPFEHFIRPNYHANTIYLAYSGEYKVFNIHGEVRTGVIDTSTINLSGLRPYQFALLSDLNDDPEKSVNGHIYLSKDGDYTVRDHEGTIYSGKIPEAFLSGLNMKELATEINTLEFQSKVTFALTQAGHTQINTVLKNQETKSRIFSQLFNAGSIISFIDVNIEDPQRDKPFSIAAQHGHLNIVRELLKHPDIDLNYRQGLSKPTLLTQIVRSKTPDAIKTLELILDHPKIDVNLKDDTQLSPLCTAVRYGNVNAVKALLKHKAIDVNQGNPLEIAIREGHFDILKLLIIHPNINMTQPTSEGFLPLNLAAWHAYHNSRYDKYVKVMLSQSSVLSQDNLSQFSELDSYWQNYYQAQPLIQSIQKSIASLNKYHNGYTKLLITDKEPQENEIDKNTIVLINNGSEWIIYRKIENKLDILVLDKSALDIDLIRSVDNKQFNKIHNDHELIDYILNQCEYTYINVIDTLQCNLGDFISDLKHVEYDKEGITSVIDNFCNQTMHICNSDRHSKQPLFFSTSQSAIDFNELFTVAREECLKRIEQYHHGMQPAPSLNNCLD</sequence>
<dbReference type="EMBL" id="LSOG01000010">
    <property type="protein sequence ID" value="OEH48623.1"/>
    <property type="molecule type" value="Genomic_DNA"/>
</dbReference>
<dbReference type="Gene3D" id="1.25.40.20">
    <property type="entry name" value="Ankyrin repeat-containing domain"/>
    <property type="match status" value="2"/>
</dbReference>
<dbReference type="AlphaFoldDB" id="A0A1E5JW70"/>
<dbReference type="Pfam" id="PF00023">
    <property type="entry name" value="Ank"/>
    <property type="match status" value="1"/>
</dbReference>
<protein>
    <recommendedName>
        <fullName evidence="6">Phosphocholine transferase AnkX</fullName>
    </recommendedName>
</protein>
<dbReference type="STRING" id="45071.Lpar_1451"/>
<dbReference type="SMART" id="SM00248">
    <property type="entry name" value="ANK"/>
    <property type="match status" value="10"/>
</dbReference>
<comment type="caution">
    <text evidence="4">The sequence shown here is derived from an EMBL/GenBank/DDBJ whole genome shotgun (WGS) entry which is preliminary data.</text>
</comment>
<dbReference type="SUPFAM" id="SSF48403">
    <property type="entry name" value="Ankyrin repeat"/>
    <property type="match status" value="2"/>
</dbReference>
<evidence type="ECO:0000313" key="4">
    <source>
        <dbReference type="EMBL" id="OEH48623.1"/>
    </source>
</evidence>
<keyword evidence="5" id="KW-1185">Reference proteome</keyword>
<dbReference type="PROSITE" id="PS50088">
    <property type="entry name" value="ANK_REPEAT"/>
    <property type="match status" value="1"/>
</dbReference>
<proteinExistence type="predicted"/>
<dbReference type="InterPro" id="IPR036770">
    <property type="entry name" value="Ankyrin_rpt-contain_sf"/>
</dbReference>
<reference evidence="4 5" key="1">
    <citation type="submission" date="2016-02" db="EMBL/GenBank/DDBJ databases">
        <title>Secondary metabolites in Legionella.</title>
        <authorList>
            <person name="Tobias N.J."/>
            <person name="Bode H.B."/>
        </authorList>
    </citation>
    <scope>NUCLEOTIDE SEQUENCE [LARGE SCALE GENOMIC DNA]</scope>
    <source>
        <strain evidence="4 5">DSM 19216</strain>
    </source>
</reference>
<evidence type="ECO:0000256" key="3">
    <source>
        <dbReference type="PROSITE-ProRule" id="PRU00023"/>
    </source>
</evidence>